<feature type="domain" description="NmrA-like" evidence="1">
    <location>
        <begin position="3"/>
        <end position="237"/>
    </location>
</feature>
<evidence type="ECO:0000259" key="1">
    <source>
        <dbReference type="Pfam" id="PF05368"/>
    </source>
</evidence>
<dbReference type="InterPro" id="IPR008030">
    <property type="entry name" value="NmrA-like"/>
</dbReference>
<dbReference type="EMBL" id="JADDIV010000004">
    <property type="protein sequence ID" value="MBE7368922.1"/>
    <property type="molecule type" value="Genomic_DNA"/>
</dbReference>
<evidence type="ECO:0000313" key="3">
    <source>
        <dbReference type="Proteomes" id="UP000806285"/>
    </source>
</evidence>
<evidence type="ECO:0000313" key="2">
    <source>
        <dbReference type="EMBL" id="MBE7368922.1"/>
    </source>
</evidence>
<name>A0ABR9S5Y4_9BURK</name>
<proteinExistence type="predicted"/>
<protein>
    <submittedName>
        <fullName evidence="2">NmrA family NAD(P)-binding protein</fullName>
    </submittedName>
</protein>
<dbReference type="PANTHER" id="PTHR43162:SF1">
    <property type="entry name" value="PRESTALK A DIFFERENTIATION PROTEIN A"/>
    <property type="match status" value="1"/>
</dbReference>
<dbReference type="InterPro" id="IPR036291">
    <property type="entry name" value="NAD(P)-bd_dom_sf"/>
</dbReference>
<dbReference type="Proteomes" id="UP000806285">
    <property type="component" value="Unassembled WGS sequence"/>
</dbReference>
<keyword evidence="3" id="KW-1185">Reference proteome</keyword>
<dbReference type="Gene3D" id="3.90.25.10">
    <property type="entry name" value="UDP-galactose 4-epimerase, domain 1"/>
    <property type="match status" value="1"/>
</dbReference>
<dbReference type="InterPro" id="IPR051604">
    <property type="entry name" value="Ergot_Alk_Oxidoreductase"/>
</dbReference>
<gene>
    <name evidence="2" type="ORF">IM787_15270</name>
</gene>
<reference evidence="2 3" key="1">
    <citation type="submission" date="2020-10" db="EMBL/GenBank/DDBJ databases">
        <title>Ramlibacter sp. HM2 16S ribosomal RNA gene Genome sequencing and assembly.</title>
        <authorList>
            <person name="Kang M."/>
        </authorList>
    </citation>
    <scope>NUCLEOTIDE SEQUENCE [LARGE SCALE GENOMIC DNA]</scope>
    <source>
        <strain evidence="2 3">HM2</strain>
    </source>
</reference>
<sequence length="286" mass="30638">MFIVMGGTGHVGSAVAGSLLAAGHEVTIVTRDADRARSRWQGTRARIAQADANDPDSLRTVFRQGRRAFLLNPPADPGTDTDVVERRTVAGILRALEGSGLEKVVAASTGGARPGERIGDLSVLWELEEGLHRQAIPAAINRAGFYMSNWDSQLPAVRESGTLTSLYPADARLPMAAPKDLGAAAARRLLSPLDDVGTQHVEGPERYTAADVAGAFSRALHRPVKVSVVPRDQWRAMFRQLGFSEAAAESYARMTAASLDDLQVPDEATRGSITLDAYVRELVARS</sequence>
<dbReference type="SUPFAM" id="SSF51735">
    <property type="entry name" value="NAD(P)-binding Rossmann-fold domains"/>
    <property type="match status" value="1"/>
</dbReference>
<dbReference type="PANTHER" id="PTHR43162">
    <property type="match status" value="1"/>
</dbReference>
<dbReference type="Gene3D" id="3.40.50.720">
    <property type="entry name" value="NAD(P)-binding Rossmann-like Domain"/>
    <property type="match status" value="1"/>
</dbReference>
<dbReference type="Pfam" id="PF05368">
    <property type="entry name" value="NmrA"/>
    <property type="match status" value="1"/>
</dbReference>
<comment type="caution">
    <text evidence="2">The sequence shown here is derived from an EMBL/GenBank/DDBJ whole genome shotgun (WGS) entry which is preliminary data.</text>
</comment>
<organism evidence="2 3">
    <name type="scientific">Ramlibacter pallidus</name>
    <dbReference type="NCBI Taxonomy" id="2780087"/>
    <lineage>
        <taxon>Bacteria</taxon>
        <taxon>Pseudomonadati</taxon>
        <taxon>Pseudomonadota</taxon>
        <taxon>Betaproteobacteria</taxon>
        <taxon>Burkholderiales</taxon>
        <taxon>Comamonadaceae</taxon>
        <taxon>Ramlibacter</taxon>
    </lineage>
</organism>
<dbReference type="RefSeq" id="WP_193677536.1">
    <property type="nucleotide sequence ID" value="NZ_JADDIV010000004.1"/>
</dbReference>
<accession>A0ABR9S5Y4</accession>